<evidence type="ECO:0000313" key="17">
    <source>
        <dbReference type="EMBL" id="QPV63347.1"/>
    </source>
</evidence>
<feature type="compositionally biased region" description="Basic and acidic residues" evidence="13">
    <location>
        <begin position="655"/>
        <end position="669"/>
    </location>
</feature>
<name>A0A7T3FZ74_9EURY</name>
<evidence type="ECO:0000256" key="14">
    <source>
        <dbReference type="SAM" id="Phobius"/>
    </source>
</evidence>
<feature type="transmembrane region" description="Helical" evidence="14">
    <location>
        <begin position="238"/>
        <end position="261"/>
    </location>
</feature>
<dbReference type="PANTHER" id="PTHR10422:SF18">
    <property type="entry name" value="CYTOCHROME C OXIDASE SUBUNIT 1"/>
    <property type="match status" value="1"/>
</dbReference>
<dbReference type="Gene3D" id="1.20.210.10">
    <property type="entry name" value="Cytochrome c oxidase-like, subunit I domain"/>
    <property type="match status" value="1"/>
</dbReference>
<feature type="region of interest" description="Disordered" evidence="13">
    <location>
        <begin position="590"/>
        <end position="669"/>
    </location>
</feature>
<dbReference type="EC" id="7.1.1.9" evidence="2"/>
<keyword evidence="8 12" id="KW-0249">Electron transport</keyword>
<dbReference type="PROSITE" id="PS00078">
    <property type="entry name" value="COX2"/>
    <property type="match status" value="1"/>
</dbReference>
<accession>A0A7T3FZ74</accession>
<dbReference type="GO" id="GO:0016020">
    <property type="term" value="C:membrane"/>
    <property type="evidence" value="ECO:0007669"/>
    <property type="project" value="UniProtKB-SubCell"/>
</dbReference>
<dbReference type="Gene3D" id="1.10.287.90">
    <property type="match status" value="1"/>
</dbReference>
<dbReference type="PANTHER" id="PTHR10422">
    <property type="entry name" value="CYTOCHROME C OXIDASE SUBUNIT 1"/>
    <property type="match status" value="1"/>
</dbReference>
<evidence type="ECO:0000256" key="4">
    <source>
        <dbReference type="ARBA" id="ARBA00022660"/>
    </source>
</evidence>
<feature type="region of interest" description="Disordered" evidence="13">
    <location>
        <begin position="30"/>
        <end position="64"/>
    </location>
</feature>
<organism evidence="17 18">
    <name type="scientific">Halosimplex litoreum</name>
    <dbReference type="NCBI Taxonomy" id="1198301"/>
    <lineage>
        <taxon>Archaea</taxon>
        <taxon>Methanobacteriati</taxon>
        <taxon>Methanobacteriota</taxon>
        <taxon>Stenosarchaea group</taxon>
        <taxon>Halobacteria</taxon>
        <taxon>Halobacteriales</taxon>
        <taxon>Haloarculaceae</taxon>
        <taxon>Halosimplex</taxon>
    </lineage>
</organism>
<feature type="transmembrane region" description="Helical" evidence="14">
    <location>
        <begin position="720"/>
        <end position="740"/>
    </location>
</feature>
<dbReference type="InterPro" id="IPR023616">
    <property type="entry name" value="Cyt_c_oxase-like_su1_dom"/>
</dbReference>
<evidence type="ECO:0000256" key="3">
    <source>
        <dbReference type="ARBA" id="ARBA00022448"/>
    </source>
</evidence>
<dbReference type="EMBL" id="CP065856">
    <property type="protein sequence ID" value="QPV63347.1"/>
    <property type="molecule type" value="Genomic_DNA"/>
</dbReference>
<dbReference type="InterPro" id="IPR001505">
    <property type="entry name" value="Copper_CuA"/>
</dbReference>
<keyword evidence="7" id="KW-1278">Translocase</keyword>
<evidence type="ECO:0000256" key="2">
    <source>
        <dbReference type="ARBA" id="ARBA00012949"/>
    </source>
</evidence>
<feature type="transmembrane region" description="Helical" evidence="14">
    <location>
        <begin position="154"/>
        <end position="173"/>
    </location>
</feature>
<keyword evidence="4 12" id="KW-0679">Respiratory chain</keyword>
<keyword evidence="12" id="KW-0349">Heme</keyword>
<dbReference type="Pfam" id="PF00115">
    <property type="entry name" value="COX1"/>
    <property type="match status" value="1"/>
</dbReference>
<feature type="domain" description="Cytochrome oxidase subunit I profile" evidence="15">
    <location>
        <begin position="62"/>
        <end position="585"/>
    </location>
</feature>
<feature type="transmembrane region" description="Helical" evidence="14">
    <location>
        <begin position="77"/>
        <end position="94"/>
    </location>
</feature>
<dbReference type="SUPFAM" id="SSF81442">
    <property type="entry name" value="Cytochrome c oxidase subunit I-like"/>
    <property type="match status" value="1"/>
</dbReference>
<feature type="transmembrane region" description="Helical" evidence="14">
    <location>
        <begin position="467"/>
        <end position="489"/>
    </location>
</feature>
<keyword evidence="18" id="KW-1185">Reference proteome</keyword>
<dbReference type="RefSeq" id="WP_198062137.1">
    <property type="nucleotide sequence ID" value="NZ_CP065856.1"/>
</dbReference>
<evidence type="ECO:0000256" key="11">
    <source>
        <dbReference type="ARBA" id="ARBA00023136"/>
    </source>
</evidence>
<dbReference type="InterPro" id="IPR023615">
    <property type="entry name" value="Cyt_c_Oxase_su1_BS"/>
</dbReference>
<evidence type="ECO:0000256" key="7">
    <source>
        <dbReference type="ARBA" id="ARBA00022967"/>
    </source>
</evidence>
<dbReference type="PROSITE" id="PS00077">
    <property type="entry name" value="COX1_CUB"/>
    <property type="match status" value="1"/>
</dbReference>
<feature type="domain" description="Cytochrome oxidase subunit II copper A binding" evidence="16">
    <location>
        <begin position="796"/>
        <end position="910"/>
    </location>
</feature>
<dbReference type="NCBIfam" id="TIGR02866">
    <property type="entry name" value="CoxB"/>
    <property type="match status" value="1"/>
</dbReference>
<feature type="transmembrane region" description="Helical" evidence="14">
    <location>
        <begin position="678"/>
        <end position="700"/>
    </location>
</feature>
<reference evidence="17 18" key="1">
    <citation type="submission" date="2020-12" db="EMBL/GenBank/DDBJ databases">
        <title>Halosimplex halophilum sp. nov. and Halosimplex salinum sp. nov., two new members of the genus Halosimplex.</title>
        <authorList>
            <person name="Cui H.L."/>
        </authorList>
    </citation>
    <scope>NUCLEOTIDE SEQUENCE [LARGE SCALE GENOMIC DNA]</scope>
    <source>
        <strain evidence="17 18">YGH94</strain>
    </source>
</reference>
<dbReference type="GO" id="GO:0022904">
    <property type="term" value="P:respiratory electron transport chain"/>
    <property type="evidence" value="ECO:0007669"/>
    <property type="project" value="TreeGrafter"/>
</dbReference>
<dbReference type="SUPFAM" id="SSF49503">
    <property type="entry name" value="Cupredoxins"/>
    <property type="match status" value="1"/>
</dbReference>
<evidence type="ECO:0000256" key="1">
    <source>
        <dbReference type="ARBA" id="ARBA00004141"/>
    </source>
</evidence>
<dbReference type="GO" id="GO:0004129">
    <property type="term" value="F:cytochrome-c oxidase activity"/>
    <property type="evidence" value="ECO:0007669"/>
    <property type="project" value="UniProtKB-EC"/>
</dbReference>
<sequence length="943" mass="101237">MSALLSTLAVIAPCILVAAVWHRTDPFADSRGRGDASAGQPVDGGSADATPTTDGGTMRTKPLGPRRWLTTVDHRDVGLLYLAFGTIAGLWGGMDAMMMRTELLTSTVSVWDAETYNALFTTHGITMLFFFAAPVFAGIANYVIPLLIGADDMAFPRINALAFWLLPPALLIARAGIVTELIGKTLEGALGLLPPNAMAPFGGLAAVIDPLLALEPPGIGWTMYTPLSIQDPNQQVNLLLLGLHLSGVATTMGAINFIATIVSERGDEVSWADLDLFSWNILTQSGIILFAFPLLGSAMVMLLLDRVVGTTFFAVGEGGGPILWQHLFWFFGHPEVYILVLPAFGLVSYIMPKFAGRKLFGFRFVVYSTLAIGVLSFGVWAHHMFATGIDPRVRASFMFVSIAIAVPSAVKTFNWIATLWNGRIRLTAPMLFCLGGLALFVVGGITGVFLAAIPFNLVVHDTYYVVGHFHLIIMGVIPFSMFAACYYWFPMITGRWYNRPVAVAQAVVLSVGSAVTFIPMLVTGTDGLPRRYASYPQVFELLNQVSSAGAYLIGLAAVLWVFNMVQSYRVGPPVTDDDVWNLAETGQRAREWHHPAGRPTQRAPAVGDVAPEDDESDESETGTDGGAPADDGTPEDDPPVDSGSPGDDSPTDDVPTERDRASALDRSTRDDAIGGRGALRLVGAVTVAIALLVVAGRLLLPLTGFDSTTEALIRTLNRRLLLVAVPLALLVEGLLIYAVVRFRGGVAIPTPENTTLEISWTVATAFVLLFVAVVSYGVLGSPFVTASPEPAGERPADAVEIEIVAEQFSYDVRYPAANVTVESTDVIYAPTDRPVYFEVRAADVLHSVHVPALGLKQDAFPGQWNLLHTRLLDPGDYRLYCAEFCGVGHSRMRTTLSVVSPERYRQRVDALAAESEATGGSTYAEGNATAGNATIERPSARTG</sequence>
<dbReference type="PROSITE" id="PS50855">
    <property type="entry name" value="COX1"/>
    <property type="match status" value="1"/>
</dbReference>
<keyword evidence="10" id="KW-0186">Copper</keyword>
<evidence type="ECO:0000256" key="13">
    <source>
        <dbReference type="SAM" id="MobiDB-lite"/>
    </source>
</evidence>
<evidence type="ECO:0000256" key="5">
    <source>
        <dbReference type="ARBA" id="ARBA00022692"/>
    </source>
</evidence>
<evidence type="ECO:0000256" key="9">
    <source>
        <dbReference type="ARBA" id="ARBA00022989"/>
    </source>
</evidence>
<gene>
    <name evidence="17" type="primary">coxB</name>
    <name evidence="17" type="ORF">I7X12_01550</name>
</gene>
<keyword evidence="5 12" id="KW-0812">Transmembrane</keyword>
<dbReference type="SUPFAM" id="SSF81464">
    <property type="entry name" value="Cytochrome c oxidase subunit II-like, transmembrane region"/>
    <property type="match status" value="1"/>
</dbReference>
<feature type="transmembrane region" description="Helical" evidence="14">
    <location>
        <begin position="397"/>
        <end position="419"/>
    </location>
</feature>
<evidence type="ECO:0000256" key="12">
    <source>
        <dbReference type="RuleBase" id="RU000370"/>
    </source>
</evidence>
<dbReference type="Proteomes" id="UP000595001">
    <property type="component" value="Chromosome"/>
</dbReference>
<comment type="similarity">
    <text evidence="12">Belongs to the heme-copper respiratory oxidase family.</text>
</comment>
<keyword evidence="3 12" id="KW-0813">Transport</keyword>
<dbReference type="GO" id="GO:0015990">
    <property type="term" value="P:electron transport coupled proton transport"/>
    <property type="evidence" value="ECO:0007669"/>
    <property type="project" value="TreeGrafter"/>
</dbReference>
<evidence type="ECO:0000256" key="10">
    <source>
        <dbReference type="ARBA" id="ARBA00023008"/>
    </source>
</evidence>
<dbReference type="InterPro" id="IPR036257">
    <property type="entry name" value="Cyt_c_oxidase_su2_TM_sf"/>
</dbReference>
<dbReference type="CDD" id="cd00919">
    <property type="entry name" value="Heme_Cu_Oxidase_I"/>
    <property type="match status" value="1"/>
</dbReference>
<dbReference type="GO" id="GO:0020037">
    <property type="term" value="F:heme binding"/>
    <property type="evidence" value="ECO:0007669"/>
    <property type="project" value="InterPro"/>
</dbReference>
<evidence type="ECO:0000256" key="6">
    <source>
        <dbReference type="ARBA" id="ARBA00022723"/>
    </source>
</evidence>
<dbReference type="InterPro" id="IPR014222">
    <property type="entry name" value="Cyt_c_oxidase_su2"/>
</dbReference>
<proteinExistence type="inferred from homology"/>
<feature type="compositionally biased region" description="Acidic residues" evidence="13">
    <location>
        <begin position="610"/>
        <end position="621"/>
    </location>
</feature>
<dbReference type="Gene3D" id="2.60.40.420">
    <property type="entry name" value="Cupredoxins - blue copper proteins"/>
    <property type="match status" value="1"/>
</dbReference>
<dbReference type="KEGG" id="hlt:I7X12_01550"/>
<evidence type="ECO:0000256" key="8">
    <source>
        <dbReference type="ARBA" id="ARBA00022982"/>
    </source>
</evidence>
<dbReference type="GO" id="GO:0016491">
    <property type="term" value="F:oxidoreductase activity"/>
    <property type="evidence" value="ECO:0007669"/>
    <property type="project" value="InterPro"/>
</dbReference>
<protein>
    <recommendedName>
        <fullName evidence="2">cytochrome-c oxidase</fullName>
        <ecNumber evidence="2">7.1.1.9</ecNumber>
    </recommendedName>
</protein>
<dbReference type="Pfam" id="PF00116">
    <property type="entry name" value="COX2"/>
    <property type="match status" value="1"/>
</dbReference>
<feature type="transmembrane region" description="Helical" evidence="14">
    <location>
        <begin position="281"/>
        <end position="304"/>
    </location>
</feature>
<keyword evidence="9 14" id="KW-1133">Transmembrane helix</keyword>
<evidence type="ECO:0000259" key="16">
    <source>
        <dbReference type="PROSITE" id="PS50857"/>
    </source>
</evidence>
<keyword evidence="11 14" id="KW-0472">Membrane</keyword>
<keyword evidence="12" id="KW-0408">Iron</keyword>
<dbReference type="InterPro" id="IPR008972">
    <property type="entry name" value="Cupredoxin"/>
</dbReference>
<dbReference type="InterPro" id="IPR000883">
    <property type="entry name" value="Cyt_C_Oxase_1"/>
</dbReference>
<dbReference type="InterPro" id="IPR002429">
    <property type="entry name" value="CcO_II-like_C"/>
</dbReference>
<dbReference type="GeneID" id="96090747"/>
<feature type="region of interest" description="Disordered" evidence="13">
    <location>
        <begin position="915"/>
        <end position="943"/>
    </location>
</feature>
<feature type="transmembrane region" description="Helical" evidence="14">
    <location>
        <begin position="501"/>
        <end position="521"/>
    </location>
</feature>
<dbReference type="OrthoDB" id="238200at2157"/>
<dbReference type="InterPro" id="IPR011759">
    <property type="entry name" value="Cyt_c_oxidase_su2_TM_dom"/>
</dbReference>
<dbReference type="GO" id="GO:0005507">
    <property type="term" value="F:copper ion binding"/>
    <property type="evidence" value="ECO:0007669"/>
    <property type="project" value="InterPro"/>
</dbReference>
<dbReference type="GO" id="GO:0009060">
    <property type="term" value="P:aerobic respiration"/>
    <property type="evidence" value="ECO:0007669"/>
    <property type="project" value="InterPro"/>
</dbReference>
<dbReference type="Pfam" id="PF02790">
    <property type="entry name" value="COX2_TM"/>
    <property type="match status" value="1"/>
</dbReference>
<feature type="transmembrane region" description="Helical" evidence="14">
    <location>
        <begin position="760"/>
        <end position="779"/>
    </location>
</feature>
<comment type="subcellular location">
    <subcellularLocation>
        <location evidence="1">Membrane</location>
        <topology evidence="1">Multi-pass membrane protein</topology>
    </subcellularLocation>
</comment>
<feature type="transmembrane region" description="Helical" evidence="14">
    <location>
        <begin position="364"/>
        <end position="385"/>
    </location>
</feature>
<feature type="transmembrane region" description="Helical" evidence="14">
    <location>
        <begin position="431"/>
        <end position="455"/>
    </location>
</feature>
<keyword evidence="6" id="KW-0479">Metal-binding</keyword>
<feature type="transmembrane region" description="Helical" evidence="14">
    <location>
        <begin position="128"/>
        <end position="148"/>
    </location>
</feature>
<dbReference type="PROSITE" id="PS50857">
    <property type="entry name" value="COX2_CUA"/>
    <property type="match status" value="1"/>
</dbReference>
<dbReference type="InterPro" id="IPR036927">
    <property type="entry name" value="Cyt_c_oxase-like_su1_sf"/>
</dbReference>
<dbReference type="AlphaFoldDB" id="A0A7T3FZ74"/>
<evidence type="ECO:0000259" key="15">
    <source>
        <dbReference type="PROSITE" id="PS50855"/>
    </source>
</evidence>
<feature type="transmembrane region" description="Helical" evidence="14">
    <location>
        <begin position="541"/>
        <end position="562"/>
    </location>
</feature>
<dbReference type="PRINTS" id="PR01165">
    <property type="entry name" value="CYCOXIDASEI"/>
</dbReference>
<evidence type="ECO:0000313" key="18">
    <source>
        <dbReference type="Proteomes" id="UP000595001"/>
    </source>
</evidence>